<dbReference type="STRING" id="1423775.FD03_GL001655"/>
<dbReference type="NCBIfam" id="TIGR01552">
    <property type="entry name" value="phd_fam"/>
    <property type="match status" value="1"/>
</dbReference>
<protein>
    <recommendedName>
        <fullName evidence="2">Antitoxin</fullName>
    </recommendedName>
</protein>
<dbReference type="InterPro" id="IPR006442">
    <property type="entry name" value="Antitoxin_Phd/YefM"/>
</dbReference>
<dbReference type="AlphaFoldDB" id="A0A0R1KEJ8"/>
<dbReference type="SUPFAM" id="SSF143120">
    <property type="entry name" value="YefM-like"/>
    <property type="match status" value="1"/>
</dbReference>
<dbReference type="EMBL" id="AZDZ01000019">
    <property type="protein sequence ID" value="KRK79289.1"/>
    <property type="molecule type" value="Genomic_DNA"/>
</dbReference>
<keyword evidence="4" id="KW-1185">Reference proteome</keyword>
<comment type="similarity">
    <text evidence="1 2">Belongs to the phD/YefM antitoxin family.</text>
</comment>
<dbReference type="RefSeq" id="WP_025023183.1">
    <property type="nucleotide sequence ID" value="NZ_AZDZ01000019.1"/>
</dbReference>
<proteinExistence type="inferred from homology"/>
<evidence type="ECO:0000313" key="3">
    <source>
        <dbReference type="EMBL" id="KRK79289.1"/>
    </source>
</evidence>
<dbReference type="OrthoDB" id="2418231at2"/>
<comment type="function">
    <text evidence="2">Antitoxin component of a type II toxin-antitoxin (TA) system.</text>
</comment>
<dbReference type="InterPro" id="IPR036165">
    <property type="entry name" value="YefM-like_sf"/>
</dbReference>
<dbReference type="PATRIC" id="fig|1423775.4.peg.1687"/>
<evidence type="ECO:0000256" key="1">
    <source>
        <dbReference type="ARBA" id="ARBA00009981"/>
    </source>
</evidence>
<organism evidence="3 4">
    <name type="scientific">Companilactobacillus nodensis DSM 19682 = JCM 14932 = NBRC 107160</name>
    <dbReference type="NCBI Taxonomy" id="1423775"/>
    <lineage>
        <taxon>Bacteria</taxon>
        <taxon>Bacillati</taxon>
        <taxon>Bacillota</taxon>
        <taxon>Bacilli</taxon>
        <taxon>Lactobacillales</taxon>
        <taxon>Lactobacillaceae</taxon>
        <taxon>Companilactobacillus</taxon>
    </lineage>
</organism>
<reference evidence="3 4" key="1">
    <citation type="journal article" date="2015" name="Genome Announc.">
        <title>Expanding the biotechnology potential of lactobacilli through comparative genomics of 213 strains and associated genera.</title>
        <authorList>
            <person name="Sun Z."/>
            <person name="Harris H.M."/>
            <person name="McCann A."/>
            <person name="Guo C."/>
            <person name="Argimon S."/>
            <person name="Zhang W."/>
            <person name="Yang X."/>
            <person name="Jeffery I.B."/>
            <person name="Cooney J.C."/>
            <person name="Kagawa T.F."/>
            <person name="Liu W."/>
            <person name="Song Y."/>
            <person name="Salvetti E."/>
            <person name="Wrobel A."/>
            <person name="Rasinkangas P."/>
            <person name="Parkhill J."/>
            <person name="Rea M.C."/>
            <person name="O'Sullivan O."/>
            <person name="Ritari J."/>
            <person name="Douillard F.P."/>
            <person name="Paul Ross R."/>
            <person name="Yang R."/>
            <person name="Briner A.E."/>
            <person name="Felis G.E."/>
            <person name="de Vos W.M."/>
            <person name="Barrangou R."/>
            <person name="Klaenhammer T.R."/>
            <person name="Caufield P.W."/>
            <person name="Cui Y."/>
            <person name="Zhang H."/>
            <person name="O'Toole P.W."/>
        </authorList>
    </citation>
    <scope>NUCLEOTIDE SEQUENCE [LARGE SCALE GENOMIC DNA]</scope>
    <source>
        <strain evidence="3 4">DSM 19682</strain>
    </source>
</reference>
<dbReference type="Pfam" id="PF02604">
    <property type="entry name" value="PhdYeFM_antitox"/>
    <property type="match status" value="1"/>
</dbReference>
<sequence length="103" mass="11699">MKILDVPTSNISELKRSPKSVFEKAHAEKTGLYVFSRDTPAGVVISVDDYENLVKENNQLQEKVFELEAAKRLKEPHKILSDYEVRGEIANNKPSLDPNDGWE</sequence>
<dbReference type="Proteomes" id="UP000051248">
    <property type="component" value="Unassembled WGS sequence"/>
</dbReference>
<dbReference type="eggNOG" id="ENOG5032YHR">
    <property type="taxonomic scope" value="Bacteria"/>
</dbReference>
<evidence type="ECO:0000313" key="4">
    <source>
        <dbReference type="Proteomes" id="UP000051248"/>
    </source>
</evidence>
<gene>
    <name evidence="3" type="ORF">FD03_GL001655</name>
</gene>
<comment type="caution">
    <text evidence="3">The sequence shown here is derived from an EMBL/GenBank/DDBJ whole genome shotgun (WGS) entry which is preliminary data.</text>
</comment>
<evidence type="ECO:0000256" key="2">
    <source>
        <dbReference type="RuleBase" id="RU362080"/>
    </source>
</evidence>
<accession>A0A0R1KEJ8</accession>
<name>A0A0R1KEJ8_9LACO</name>